<evidence type="ECO:0000256" key="1">
    <source>
        <dbReference type="ARBA" id="ARBA00022795"/>
    </source>
</evidence>
<organism evidence="3 4">
    <name type="scientific">Paenibacillus albilobatus</name>
    <dbReference type="NCBI Taxonomy" id="2716884"/>
    <lineage>
        <taxon>Bacteria</taxon>
        <taxon>Bacillati</taxon>
        <taxon>Bacillota</taxon>
        <taxon>Bacilli</taxon>
        <taxon>Bacillales</taxon>
        <taxon>Paenibacillaceae</taxon>
        <taxon>Paenibacillus</taxon>
    </lineage>
</organism>
<dbReference type="RefSeq" id="WP_160044086.1">
    <property type="nucleotide sequence ID" value="NZ_BORQ01000005.1"/>
</dbReference>
<evidence type="ECO:0000313" key="3">
    <source>
        <dbReference type="EMBL" id="GIO33290.1"/>
    </source>
</evidence>
<dbReference type="Pfam" id="PF05130">
    <property type="entry name" value="FlgN"/>
    <property type="match status" value="1"/>
</dbReference>
<sequence>MSVQQVIVTMDQLNGAYSEMIQAGEEKQQVIIKNDIQALTQIMTRETRLLKQIAEYDAEREEAMQAFLREKGIRSKLQLTITEMTRLVFEPGEKQSLIDAQKRLTETLVALKNINQINKELIDQSLAFIDYSLNLVVSRPEDDMLYKNPAQQKTSGGNNRGFFDARA</sequence>
<dbReference type="AlphaFoldDB" id="A0A919XMT0"/>
<name>A0A919XMT0_9BACL</name>
<accession>A0A919XMT0</accession>
<proteinExistence type="predicted"/>
<evidence type="ECO:0008006" key="5">
    <source>
        <dbReference type="Google" id="ProtNLM"/>
    </source>
</evidence>
<evidence type="ECO:0000256" key="2">
    <source>
        <dbReference type="SAM" id="MobiDB-lite"/>
    </source>
</evidence>
<reference evidence="3" key="1">
    <citation type="submission" date="2021-03" db="EMBL/GenBank/DDBJ databases">
        <title>Antimicrobial resistance genes in bacteria isolated from Japanese honey, and their potential for conferring macrolide and lincosamide resistance in the American foulbrood pathogen Paenibacillus larvae.</title>
        <authorList>
            <person name="Okamoto M."/>
            <person name="Kumagai M."/>
            <person name="Kanamori H."/>
            <person name="Takamatsu D."/>
        </authorList>
    </citation>
    <scope>NUCLEOTIDE SEQUENCE</scope>
    <source>
        <strain evidence="3">J2TS6</strain>
    </source>
</reference>
<dbReference type="EMBL" id="BORQ01000005">
    <property type="protein sequence ID" value="GIO33290.1"/>
    <property type="molecule type" value="Genomic_DNA"/>
</dbReference>
<evidence type="ECO:0000313" key="4">
    <source>
        <dbReference type="Proteomes" id="UP000679779"/>
    </source>
</evidence>
<dbReference type="InterPro" id="IPR036679">
    <property type="entry name" value="FlgN-like_sf"/>
</dbReference>
<protein>
    <recommendedName>
        <fullName evidence="5">Flagellar protein FlgN</fullName>
    </recommendedName>
</protein>
<dbReference type="Proteomes" id="UP000679779">
    <property type="component" value="Unassembled WGS sequence"/>
</dbReference>
<keyword evidence="1" id="KW-1005">Bacterial flagellum biogenesis</keyword>
<dbReference type="GO" id="GO:0044780">
    <property type="term" value="P:bacterial-type flagellum assembly"/>
    <property type="evidence" value="ECO:0007669"/>
    <property type="project" value="InterPro"/>
</dbReference>
<dbReference type="Gene3D" id="1.20.58.300">
    <property type="entry name" value="FlgN-like"/>
    <property type="match status" value="1"/>
</dbReference>
<dbReference type="InterPro" id="IPR007809">
    <property type="entry name" value="FlgN-like"/>
</dbReference>
<gene>
    <name evidence="3" type="ORF">J2TS6_44310</name>
</gene>
<comment type="caution">
    <text evidence="3">The sequence shown here is derived from an EMBL/GenBank/DDBJ whole genome shotgun (WGS) entry which is preliminary data.</text>
</comment>
<dbReference type="SUPFAM" id="SSF140566">
    <property type="entry name" value="FlgN-like"/>
    <property type="match status" value="1"/>
</dbReference>
<keyword evidence="4" id="KW-1185">Reference proteome</keyword>
<feature type="region of interest" description="Disordered" evidence="2">
    <location>
        <begin position="146"/>
        <end position="167"/>
    </location>
</feature>